<accession>A0A1I7TCU4</accession>
<feature type="region of interest" description="Disordered" evidence="1">
    <location>
        <begin position="90"/>
        <end position="166"/>
    </location>
</feature>
<feature type="region of interest" description="Disordered" evidence="1">
    <location>
        <begin position="1"/>
        <end position="43"/>
    </location>
</feature>
<proteinExistence type="predicted"/>
<organism evidence="2 3">
    <name type="scientific">Caenorhabditis tropicalis</name>
    <dbReference type="NCBI Taxonomy" id="1561998"/>
    <lineage>
        <taxon>Eukaryota</taxon>
        <taxon>Metazoa</taxon>
        <taxon>Ecdysozoa</taxon>
        <taxon>Nematoda</taxon>
        <taxon>Chromadorea</taxon>
        <taxon>Rhabditida</taxon>
        <taxon>Rhabditina</taxon>
        <taxon>Rhabditomorpha</taxon>
        <taxon>Rhabditoidea</taxon>
        <taxon>Rhabditidae</taxon>
        <taxon>Peloderinae</taxon>
        <taxon>Caenorhabditis</taxon>
    </lineage>
</organism>
<dbReference type="WBParaSite" id="Csp11.Scaffold582.g4664.t1">
    <property type="protein sequence ID" value="Csp11.Scaffold582.g4664.t1"/>
    <property type="gene ID" value="Csp11.Scaffold582.g4664"/>
</dbReference>
<reference evidence="3" key="1">
    <citation type="submission" date="2016-11" db="UniProtKB">
        <authorList>
            <consortium name="WormBaseParasite"/>
        </authorList>
    </citation>
    <scope>IDENTIFICATION</scope>
</reference>
<keyword evidence="2" id="KW-1185">Reference proteome</keyword>
<evidence type="ECO:0000256" key="1">
    <source>
        <dbReference type="SAM" id="MobiDB-lite"/>
    </source>
</evidence>
<feature type="compositionally biased region" description="Acidic residues" evidence="1">
    <location>
        <begin position="119"/>
        <end position="136"/>
    </location>
</feature>
<feature type="compositionally biased region" description="Basic and acidic residues" evidence="1">
    <location>
        <begin position="27"/>
        <end position="36"/>
    </location>
</feature>
<dbReference type="AlphaFoldDB" id="A0A1I7TCU4"/>
<feature type="compositionally biased region" description="Basic and acidic residues" evidence="1">
    <location>
        <begin position="137"/>
        <end position="166"/>
    </location>
</feature>
<dbReference type="Proteomes" id="UP000095282">
    <property type="component" value="Unplaced"/>
</dbReference>
<evidence type="ECO:0000313" key="2">
    <source>
        <dbReference type="Proteomes" id="UP000095282"/>
    </source>
</evidence>
<protein>
    <submittedName>
        <fullName evidence="3">Anaphase-promoting complex subunit 13</fullName>
    </submittedName>
</protein>
<evidence type="ECO:0000313" key="3">
    <source>
        <dbReference type="WBParaSite" id="Csp11.Scaffold582.g4664.t1"/>
    </source>
</evidence>
<name>A0A1I7TCU4_9PELO</name>
<sequence length="166" mass="19499">MSRDNQADNPQNLRGDDNVEQRQQQQNRDRPQQRIELEEEDELMPLERPFPVLRDNDLQLFNNAPNDNPHVVVHHIHRIVVMGVEIQFYNAPEPPPREEPPVEYPEGDESSGDSSGIGTDDDDEEADDENEEPDVEVAERRIQRRAQGDQRRRRERERVARMAFDR</sequence>